<sequence length="283" mass="31991">MPAGSNENLKLKRLGVGATSSGSPSPTFAERPWKHECDVVRRSFSSSHIDVLITKDADGLRWRCTGFYGASEEGRLHESWDLLRRLNDMSLTPWLVIGDFNEIMYSFEKSEGRVRPTRQMMAFCEVIEDCGLSDIRDYCAAYYAFIFRSLSFATKYLGCGQKLRVMCRKSLDGVLGEILEKKLATNVEADKKEIYWEQHACANWLKNDESILQGMSRCIDEATNNSLLKEQSHEKVFIVVKSTSPLKAVGEDGLGAIFNQRFWNLIGSEVSVFCIGVRRGDLI</sequence>
<comment type="caution">
    <text evidence="1">The sequence shown here is derived from an EMBL/GenBank/DDBJ whole genome shotgun (WGS) entry which is preliminary data.</text>
</comment>
<keyword evidence="2" id="KW-1185">Reference proteome</keyword>
<protein>
    <recommendedName>
        <fullName evidence="3">Reverse transcriptase</fullName>
    </recommendedName>
</protein>
<dbReference type="Gene3D" id="3.60.10.10">
    <property type="entry name" value="Endonuclease/exonuclease/phosphatase"/>
    <property type="match status" value="1"/>
</dbReference>
<organism evidence="1 2">
    <name type="scientific">Hibiscus syriacus</name>
    <name type="common">Rose of Sharon</name>
    <dbReference type="NCBI Taxonomy" id="106335"/>
    <lineage>
        <taxon>Eukaryota</taxon>
        <taxon>Viridiplantae</taxon>
        <taxon>Streptophyta</taxon>
        <taxon>Embryophyta</taxon>
        <taxon>Tracheophyta</taxon>
        <taxon>Spermatophyta</taxon>
        <taxon>Magnoliopsida</taxon>
        <taxon>eudicotyledons</taxon>
        <taxon>Gunneridae</taxon>
        <taxon>Pentapetalae</taxon>
        <taxon>rosids</taxon>
        <taxon>malvids</taxon>
        <taxon>Malvales</taxon>
        <taxon>Malvaceae</taxon>
        <taxon>Malvoideae</taxon>
        <taxon>Hibiscus</taxon>
    </lineage>
</organism>
<dbReference type="SUPFAM" id="SSF56219">
    <property type="entry name" value="DNase I-like"/>
    <property type="match status" value="1"/>
</dbReference>
<accession>A0A6A3CVT5</accession>
<evidence type="ECO:0008006" key="3">
    <source>
        <dbReference type="Google" id="ProtNLM"/>
    </source>
</evidence>
<gene>
    <name evidence="1" type="ORF">F3Y22_tig00001478pilonHSYRG00462</name>
</gene>
<reference evidence="1" key="1">
    <citation type="submission" date="2019-09" db="EMBL/GenBank/DDBJ databases">
        <title>Draft genome information of white flower Hibiscus syriacus.</title>
        <authorList>
            <person name="Kim Y.-M."/>
        </authorList>
    </citation>
    <scope>NUCLEOTIDE SEQUENCE [LARGE SCALE GENOMIC DNA]</scope>
    <source>
        <strain evidence="1">YM2019G1</strain>
    </source>
</reference>
<evidence type="ECO:0000313" key="2">
    <source>
        <dbReference type="Proteomes" id="UP000436088"/>
    </source>
</evidence>
<dbReference type="AlphaFoldDB" id="A0A6A3CVT5"/>
<dbReference type="Proteomes" id="UP000436088">
    <property type="component" value="Unassembled WGS sequence"/>
</dbReference>
<dbReference type="InterPro" id="IPR036691">
    <property type="entry name" value="Endo/exonu/phosph_ase_sf"/>
</dbReference>
<proteinExistence type="predicted"/>
<dbReference type="EMBL" id="VEPZ02000123">
    <property type="protein sequence ID" value="KAE8733226.1"/>
    <property type="molecule type" value="Genomic_DNA"/>
</dbReference>
<name>A0A6A3CVT5_HIBSY</name>
<evidence type="ECO:0000313" key="1">
    <source>
        <dbReference type="EMBL" id="KAE8733226.1"/>
    </source>
</evidence>